<organism evidence="7 8">
    <name type="scientific">Petrotoga miotherma DSM 10691</name>
    <dbReference type="NCBI Taxonomy" id="1434326"/>
    <lineage>
        <taxon>Bacteria</taxon>
        <taxon>Thermotogati</taxon>
        <taxon>Thermotogota</taxon>
        <taxon>Thermotogae</taxon>
        <taxon>Petrotogales</taxon>
        <taxon>Petrotogaceae</taxon>
        <taxon>Petrotoga</taxon>
    </lineage>
</organism>
<comment type="caution">
    <text evidence="7">The sequence shown here is derived from an EMBL/GenBank/DDBJ whole genome shotgun (WGS) entry which is preliminary data.</text>
</comment>
<dbReference type="OrthoDB" id="9808093at2"/>
<evidence type="ECO:0000256" key="2">
    <source>
        <dbReference type="ARBA" id="ARBA00012150"/>
    </source>
</evidence>
<dbReference type="InterPro" id="IPR017968">
    <property type="entry name" value="Acylphosphatase_CS"/>
</dbReference>
<evidence type="ECO:0000313" key="8">
    <source>
        <dbReference type="Proteomes" id="UP000236199"/>
    </source>
</evidence>
<evidence type="ECO:0000313" key="7">
    <source>
        <dbReference type="EMBL" id="PNS01398.1"/>
    </source>
</evidence>
<evidence type="ECO:0000256" key="1">
    <source>
        <dbReference type="ARBA" id="ARBA00005614"/>
    </source>
</evidence>
<dbReference type="PANTHER" id="PTHR47268:SF4">
    <property type="entry name" value="ACYLPHOSPHATASE"/>
    <property type="match status" value="1"/>
</dbReference>
<dbReference type="PROSITE" id="PS00151">
    <property type="entry name" value="ACYLPHOSPHATASE_2"/>
    <property type="match status" value="1"/>
</dbReference>
<dbReference type="GO" id="GO:0003998">
    <property type="term" value="F:acylphosphatase activity"/>
    <property type="evidence" value="ECO:0007669"/>
    <property type="project" value="UniProtKB-EC"/>
</dbReference>
<keyword evidence="8" id="KW-1185">Reference proteome</keyword>
<dbReference type="Gene3D" id="3.30.70.100">
    <property type="match status" value="1"/>
</dbReference>
<dbReference type="InterPro" id="IPR020456">
    <property type="entry name" value="Acylphosphatase"/>
</dbReference>
<comment type="catalytic activity">
    <reaction evidence="3 4">
        <text>an acyl phosphate + H2O = a carboxylate + phosphate + H(+)</text>
        <dbReference type="Rhea" id="RHEA:14965"/>
        <dbReference type="ChEBI" id="CHEBI:15377"/>
        <dbReference type="ChEBI" id="CHEBI:15378"/>
        <dbReference type="ChEBI" id="CHEBI:29067"/>
        <dbReference type="ChEBI" id="CHEBI:43474"/>
        <dbReference type="ChEBI" id="CHEBI:59918"/>
        <dbReference type="EC" id="3.6.1.7"/>
    </reaction>
</comment>
<feature type="active site" evidence="4">
    <location>
        <position position="18"/>
    </location>
</feature>
<gene>
    <name evidence="7" type="ORF">X928_02900</name>
</gene>
<dbReference type="Pfam" id="PF00708">
    <property type="entry name" value="Acylphosphatase"/>
    <property type="match status" value="1"/>
</dbReference>
<dbReference type="RefSeq" id="WP_103078388.1">
    <property type="nucleotide sequence ID" value="NZ_AZRM01000013.1"/>
</dbReference>
<dbReference type="Proteomes" id="UP000236199">
    <property type="component" value="Unassembled WGS sequence"/>
</dbReference>
<feature type="active site" evidence="4">
    <location>
        <position position="36"/>
    </location>
</feature>
<name>A0A2K1PF56_9BACT</name>
<keyword evidence="4" id="KW-0378">Hydrolase</keyword>
<dbReference type="InterPro" id="IPR001792">
    <property type="entry name" value="Acylphosphatase-like_dom"/>
</dbReference>
<reference evidence="7 8" key="1">
    <citation type="submission" date="2013-12" db="EMBL/GenBank/DDBJ databases">
        <title>Comparative genomics of Petrotoga isolates.</title>
        <authorList>
            <person name="Nesbo C.L."/>
            <person name="Charchuk R."/>
            <person name="Chow K."/>
        </authorList>
    </citation>
    <scope>NUCLEOTIDE SEQUENCE [LARGE SCALE GENOMIC DNA]</scope>
    <source>
        <strain evidence="7 8">DSM 10691</strain>
    </source>
</reference>
<feature type="domain" description="Acylphosphatase-like" evidence="6">
    <location>
        <begin position="3"/>
        <end position="89"/>
    </location>
</feature>
<dbReference type="PANTHER" id="PTHR47268">
    <property type="entry name" value="ACYLPHOSPHATASE"/>
    <property type="match status" value="1"/>
</dbReference>
<dbReference type="AlphaFoldDB" id="A0A2K1PF56"/>
<evidence type="ECO:0000259" key="6">
    <source>
        <dbReference type="PROSITE" id="PS51160"/>
    </source>
</evidence>
<sequence length="89" mass="10219">MICKRWTLYGRVQGVGLRHFLRVHGVRLQLEGYVKNLPDGSVEVVAQGEEEKVLKLKTIILQGNGFSRLEDIQEEDFPIGNYGSFHIEY</sequence>
<dbReference type="SUPFAM" id="SSF54975">
    <property type="entry name" value="Acylphosphatase/BLUF domain-like"/>
    <property type="match status" value="1"/>
</dbReference>
<evidence type="ECO:0000256" key="3">
    <source>
        <dbReference type="ARBA" id="ARBA00047645"/>
    </source>
</evidence>
<dbReference type="EC" id="3.6.1.7" evidence="2 4"/>
<dbReference type="EMBL" id="AZRM01000013">
    <property type="protein sequence ID" value="PNS01398.1"/>
    <property type="molecule type" value="Genomic_DNA"/>
</dbReference>
<accession>A0A2K1PF56</accession>
<dbReference type="PROSITE" id="PS51160">
    <property type="entry name" value="ACYLPHOSPHATASE_3"/>
    <property type="match status" value="1"/>
</dbReference>
<comment type="similarity">
    <text evidence="1 5">Belongs to the acylphosphatase family.</text>
</comment>
<evidence type="ECO:0000256" key="5">
    <source>
        <dbReference type="RuleBase" id="RU004168"/>
    </source>
</evidence>
<protein>
    <recommendedName>
        <fullName evidence="2 4">acylphosphatase</fullName>
        <ecNumber evidence="2 4">3.6.1.7</ecNumber>
    </recommendedName>
</protein>
<evidence type="ECO:0000256" key="4">
    <source>
        <dbReference type="PROSITE-ProRule" id="PRU00520"/>
    </source>
</evidence>
<dbReference type="InterPro" id="IPR036046">
    <property type="entry name" value="Acylphosphatase-like_dom_sf"/>
</dbReference>
<proteinExistence type="inferred from homology"/>